<dbReference type="Gene3D" id="3.10.180.10">
    <property type="entry name" value="2,3-Dihydroxybiphenyl 1,2-Dioxygenase, domain 1"/>
    <property type="match status" value="1"/>
</dbReference>
<keyword evidence="2" id="KW-0830">Ubiquinone</keyword>
<dbReference type="InterPro" id="IPR029068">
    <property type="entry name" value="Glyas_Bleomycin-R_OHBP_Dase"/>
</dbReference>
<dbReference type="CDD" id="cd06588">
    <property type="entry name" value="PhnB_like"/>
    <property type="match status" value="1"/>
</dbReference>
<organism evidence="2 3">
    <name type="scientific">Lysinibacter cavernae</name>
    <dbReference type="NCBI Taxonomy" id="1640652"/>
    <lineage>
        <taxon>Bacteria</taxon>
        <taxon>Bacillati</taxon>
        <taxon>Actinomycetota</taxon>
        <taxon>Actinomycetes</taxon>
        <taxon>Micrococcales</taxon>
        <taxon>Microbacteriaceae</taxon>
        <taxon>Lysinibacter</taxon>
    </lineage>
</organism>
<dbReference type="Proteomes" id="UP000541033">
    <property type="component" value="Unassembled WGS sequence"/>
</dbReference>
<evidence type="ECO:0000259" key="1">
    <source>
        <dbReference type="Pfam" id="PF06983"/>
    </source>
</evidence>
<dbReference type="EMBL" id="JAAMOX010000002">
    <property type="protein sequence ID" value="NIH54352.1"/>
    <property type="molecule type" value="Genomic_DNA"/>
</dbReference>
<sequence>MPSITPSLWFDSQAEDAANFYVSVFPNSKINALSHYGEGAPFPAGTVLTADFELDGKRFQALNGGPYFTISEAISFVVDAPTQEDIDYYWNALTADGGEESQCGWLKDKFGVSWQIVPPILGELMSGPDAERAGRVMQAMLGMKKLDIEALTNA</sequence>
<dbReference type="Pfam" id="PF06983">
    <property type="entry name" value="3-dmu-9_3-mt"/>
    <property type="match status" value="1"/>
</dbReference>
<evidence type="ECO:0000313" key="3">
    <source>
        <dbReference type="Proteomes" id="UP000541033"/>
    </source>
</evidence>
<gene>
    <name evidence="2" type="ORF">FHX76_002248</name>
</gene>
<reference evidence="2 3" key="1">
    <citation type="submission" date="2020-02" db="EMBL/GenBank/DDBJ databases">
        <title>Sequencing the genomes of 1000 actinobacteria strains.</title>
        <authorList>
            <person name="Klenk H.-P."/>
        </authorList>
    </citation>
    <scope>NUCLEOTIDE SEQUENCE [LARGE SCALE GENOMIC DNA]</scope>
    <source>
        <strain evidence="2 3">DSM 27960</strain>
    </source>
</reference>
<dbReference type="InterPro" id="IPR028973">
    <property type="entry name" value="PhnB-like"/>
</dbReference>
<dbReference type="InterPro" id="IPR009725">
    <property type="entry name" value="3_dmu_93_MTrfase"/>
</dbReference>
<protein>
    <submittedName>
        <fullName evidence="2">Putative 3-demethylubiquinone-9 3-methyltransferase (Glyoxalase superfamily)</fullName>
    </submittedName>
</protein>
<dbReference type="RefSeq" id="WP_167150740.1">
    <property type="nucleotide sequence ID" value="NZ_JAAMOX010000002.1"/>
</dbReference>
<dbReference type="PANTHER" id="PTHR33990">
    <property type="entry name" value="PROTEIN YJDN-RELATED"/>
    <property type="match status" value="1"/>
</dbReference>
<keyword evidence="2" id="KW-0489">Methyltransferase</keyword>
<feature type="domain" description="PhnB-like" evidence="1">
    <location>
        <begin position="3"/>
        <end position="117"/>
    </location>
</feature>
<proteinExistence type="predicted"/>
<dbReference type="AlphaFoldDB" id="A0A7X5TV38"/>
<dbReference type="PANTHER" id="PTHR33990:SF2">
    <property type="entry name" value="PHNB-LIKE DOMAIN-CONTAINING PROTEIN"/>
    <property type="match status" value="1"/>
</dbReference>
<keyword evidence="3" id="KW-1185">Reference proteome</keyword>
<dbReference type="SUPFAM" id="SSF54593">
    <property type="entry name" value="Glyoxalase/Bleomycin resistance protein/Dihydroxybiphenyl dioxygenase"/>
    <property type="match status" value="1"/>
</dbReference>
<dbReference type="PIRSF" id="PIRSF021700">
    <property type="entry name" value="3_dmu_93_MTrfase"/>
    <property type="match status" value="1"/>
</dbReference>
<keyword evidence="2" id="KW-0808">Transferase</keyword>
<accession>A0A7X5TV38</accession>
<dbReference type="GO" id="GO:0032259">
    <property type="term" value="P:methylation"/>
    <property type="evidence" value="ECO:0007669"/>
    <property type="project" value="UniProtKB-KW"/>
</dbReference>
<name>A0A7X5TV38_9MICO</name>
<comment type="caution">
    <text evidence="2">The sequence shown here is derived from an EMBL/GenBank/DDBJ whole genome shotgun (WGS) entry which is preliminary data.</text>
</comment>
<dbReference type="GO" id="GO:0008168">
    <property type="term" value="F:methyltransferase activity"/>
    <property type="evidence" value="ECO:0007669"/>
    <property type="project" value="UniProtKB-KW"/>
</dbReference>
<evidence type="ECO:0000313" key="2">
    <source>
        <dbReference type="EMBL" id="NIH54352.1"/>
    </source>
</evidence>